<feature type="binding site" evidence="10">
    <location>
        <position position="13"/>
    </location>
    <ligand>
        <name>Zn(2+)</name>
        <dbReference type="ChEBI" id="CHEBI:29105"/>
        <label>1</label>
    </ligand>
</feature>
<evidence type="ECO:0000259" key="13">
    <source>
        <dbReference type="PROSITE" id="PS51133"/>
    </source>
</evidence>
<dbReference type="PROSITE" id="PS51133">
    <property type="entry name" value="ZF_TFIIS_2"/>
    <property type="match status" value="1"/>
</dbReference>
<dbReference type="Pfam" id="PF01096">
    <property type="entry name" value="Zn_ribbon_TFIIS"/>
    <property type="match status" value="1"/>
</dbReference>
<dbReference type="CDD" id="cd10508">
    <property type="entry name" value="Zn-ribbon_RPB9"/>
    <property type="match status" value="1"/>
</dbReference>
<evidence type="ECO:0000256" key="1">
    <source>
        <dbReference type="ARBA" id="ARBA00004604"/>
    </source>
</evidence>
<dbReference type="GO" id="GO:0006283">
    <property type="term" value="P:transcription-coupled nucleotide-excision repair"/>
    <property type="evidence" value="ECO:0007669"/>
    <property type="project" value="TreeGrafter"/>
</dbReference>
<dbReference type="GO" id="GO:0006355">
    <property type="term" value="P:regulation of DNA-templated transcription"/>
    <property type="evidence" value="ECO:0007669"/>
    <property type="project" value="InterPro"/>
</dbReference>
<evidence type="ECO:0000256" key="6">
    <source>
        <dbReference type="ARBA" id="ARBA00023015"/>
    </source>
</evidence>
<comment type="caution">
    <text evidence="14">The sequence shown here is derived from an EMBL/GenBank/DDBJ whole genome shotgun (WGS) entry which is preliminary data.</text>
</comment>
<evidence type="ECO:0000256" key="2">
    <source>
        <dbReference type="ARBA" id="ARBA00022478"/>
    </source>
</evidence>
<keyword evidence="8 9" id="KW-0539">Nucleus</keyword>
<feature type="binding site" evidence="10">
    <location>
        <position position="109"/>
    </location>
    <ligand>
        <name>Zn(2+)</name>
        <dbReference type="ChEBI" id="CHEBI:29105"/>
        <label>2</label>
    </ligand>
</feature>
<dbReference type="Proteomes" id="UP001489004">
    <property type="component" value="Unassembled WGS sequence"/>
</dbReference>
<feature type="binding site" evidence="10">
    <location>
        <position position="38"/>
    </location>
    <ligand>
        <name>Zn(2+)</name>
        <dbReference type="ChEBI" id="CHEBI:29105"/>
        <label>1</label>
    </ligand>
</feature>
<dbReference type="NCBIfam" id="TIGR01384">
    <property type="entry name" value="TFS_arch"/>
    <property type="match status" value="1"/>
</dbReference>
<evidence type="ECO:0000256" key="10">
    <source>
        <dbReference type="PIRSR" id="PIRSR005586-1"/>
    </source>
</evidence>
<dbReference type="Gene3D" id="2.20.25.10">
    <property type="match status" value="2"/>
</dbReference>
<dbReference type="GO" id="GO:0005730">
    <property type="term" value="C:nucleolus"/>
    <property type="evidence" value="ECO:0007669"/>
    <property type="project" value="UniProtKB-SubCell"/>
</dbReference>
<feature type="binding site" evidence="10">
    <location>
        <position position="87"/>
    </location>
    <ligand>
        <name>Zn(2+)</name>
        <dbReference type="ChEBI" id="CHEBI:29105"/>
        <label>2</label>
    </ligand>
</feature>
<evidence type="ECO:0000256" key="8">
    <source>
        <dbReference type="ARBA" id="ARBA00023242"/>
    </source>
</evidence>
<feature type="binding site" evidence="10">
    <location>
        <position position="84"/>
    </location>
    <ligand>
        <name>Zn(2+)</name>
        <dbReference type="ChEBI" id="CHEBI:29105"/>
        <label>2</label>
    </ligand>
</feature>
<dbReference type="FunFam" id="2.20.25.10:FF:000004">
    <property type="entry name" value="DNA-directed RNA polymerase subunit"/>
    <property type="match status" value="1"/>
</dbReference>
<dbReference type="PANTHER" id="PTHR11239:SF1">
    <property type="entry name" value="DNA-DIRECTED RNA POLYMERASE II SUBUNIT RPB9"/>
    <property type="match status" value="1"/>
</dbReference>
<dbReference type="InterPro" id="IPR001529">
    <property type="entry name" value="Zn_ribbon_RPB9"/>
</dbReference>
<keyword evidence="3 10" id="KW-0479">Metal-binding</keyword>
<dbReference type="InterPro" id="IPR006288">
    <property type="entry name" value="TFS"/>
</dbReference>
<comment type="function">
    <text evidence="9">DNA-dependent RNA polymerase catalyzes the transcription of DNA into RNA using the four ribonucleoside triphosphates as substrates.</text>
</comment>
<evidence type="ECO:0000256" key="12">
    <source>
        <dbReference type="RuleBase" id="RU003474"/>
    </source>
</evidence>
<evidence type="ECO:0000256" key="11">
    <source>
        <dbReference type="PROSITE-ProRule" id="PRU00472"/>
    </source>
</evidence>
<dbReference type="GO" id="GO:0005665">
    <property type="term" value="C:RNA polymerase II, core complex"/>
    <property type="evidence" value="ECO:0007669"/>
    <property type="project" value="TreeGrafter"/>
</dbReference>
<dbReference type="SMART" id="SM00661">
    <property type="entry name" value="RPOL9"/>
    <property type="match status" value="1"/>
</dbReference>
<dbReference type="GO" id="GO:0001193">
    <property type="term" value="P:maintenance of transcriptional fidelity during transcription elongation by RNA polymerase II"/>
    <property type="evidence" value="ECO:0007669"/>
    <property type="project" value="TreeGrafter"/>
</dbReference>
<gene>
    <name evidence="14" type="ORF">WJX72_011486</name>
</gene>
<organism evidence="14 15">
    <name type="scientific">[Myrmecia] bisecta</name>
    <dbReference type="NCBI Taxonomy" id="41462"/>
    <lineage>
        <taxon>Eukaryota</taxon>
        <taxon>Viridiplantae</taxon>
        <taxon>Chlorophyta</taxon>
        <taxon>core chlorophytes</taxon>
        <taxon>Trebouxiophyceae</taxon>
        <taxon>Trebouxiales</taxon>
        <taxon>Trebouxiaceae</taxon>
        <taxon>Myrmecia</taxon>
    </lineage>
</organism>
<keyword evidence="2 9" id="KW-0240">DNA-directed RNA polymerase</keyword>
<dbReference type="GO" id="GO:0008270">
    <property type="term" value="F:zinc ion binding"/>
    <property type="evidence" value="ECO:0007669"/>
    <property type="project" value="UniProtKB-KW"/>
</dbReference>
<comment type="subcellular location">
    <subcellularLocation>
        <location evidence="1">Nucleus</location>
        <location evidence="1">Nucleolus</location>
    </subcellularLocation>
</comment>
<dbReference type="GO" id="GO:0003899">
    <property type="term" value="F:DNA-directed RNA polymerase activity"/>
    <property type="evidence" value="ECO:0007669"/>
    <property type="project" value="InterPro"/>
</dbReference>
<feature type="binding site" evidence="10">
    <location>
        <position position="35"/>
    </location>
    <ligand>
        <name>Zn(2+)</name>
        <dbReference type="ChEBI" id="CHEBI:29105"/>
        <label>1</label>
    </ligand>
</feature>
<dbReference type="PANTHER" id="PTHR11239">
    <property type="entry name" value="DNA-DIRECTED RNA POLYMERASE"/>
    <property type="match status" value="1"/>
</dbReference>
<evidence type="ECO:0000256" key="7">
    <source>
        <dbReference type="ARBA" id="ARBA00023163"/>
    </source>
</evidence>
<dbReference type="SMART" id="SM00440">
    <property type="entry name" value="ZnF_C2C2"/>
    <property type="match status" value="1"/>
</dbReference>
<reference evidence="14 15" key="1">
    <citation type="journal article" date="2024" name="Nat. Commun.">
        <title>Phylogenomics reveals the evolutionary origins of lichenization in chlorophyte algae.</title>
        <authorList>
            <person name="Puginier C."/>
            <person name="Libourel C."/>
            <person name="Otte J."/>
            <person name="Skaloud P."/>
            <person name="Haon M."/>
            <person name="Grisel S."/>
            <person name="Petersen M."/>
            <person name="Berrin J.G."/>
            <person name="Delaux P.M."/>
            <person name="Dal Grande F."/>
            <person name="Keller J."/>
        </authorList>
    </citation>
    <scope>NUCLEOTIDE SEQUENCE [LARGE SCALE GENOMIC DNA]</scope>
    <source>
        <strain evidence="14 15">SAG 2043</strain>
    </source>
</reference>
<proteinExistence type="inferred from homology"/>
<feature type="binding site" evidence="10">
    <location>
        <position position="112"/>
    </location>
    <ligand>
        <name>Zn(2+)</name>
        <dbReference type="ChEBI" id="CHEBI:29105"/>
        <label>2</label>
    </ligand>
</feature>
<dbReference type="PIRSF" id="PIRSF005586">
    <property type="entry name" value="RNApol_RpoM"/>
    <property type="match status" value="1"/>
</dbReference>
<dbReference type="GO" id="GO:0003676">
    <property type="term" value="F:nucleic acid binding"/>
    <property type="evidence" value="ECO:0007669"/>
    <property type="project" value="InterPro"/>
</dbReference>
<keyword evidence="6" id="KW-0805">Transcription regulation</keyword>
<sequence>MAATPSGPKLRFCPESNDLLYPKEDRERKKLVFVCRNCGYQEDADPSNWCVYRNEIQHSHRERTVILQDVRADPTLPRTKDVHCPACNHNEAVFFSASTEEGMTLFFNCTSCGHRWRDYV</sequence>
<protein>
    <recommendedName>
        <fullName evidence="9">DNA-directed RNA polymerase subunit</fullName>
    </recommendedName>
</protein>
<evidence type="ECO:0000256" key="5">
    <source>
        <dbReference type="ARBA" id="ARBA00022833"/>
    </source>
</evidence>
<evidence type="ECO:0000313" key="15">
    <source>
        <dbReference type="Proteomes" id="UP001489004"/>
    </source>
</evidence>
<keyword evidence="4 11" id="KW-0863">Zinc-finger</keyword>
<accession>A0AAW1PUM1</accession>
<dbReference type="SUPFAM" id="SSF57783">
    <property type="entry name" value="Zinc beta-ribbon"/>
    <property type="match status" value="2"/>
</dbReference>
<evidence type="ECO:0000256" key="9">
    <source>
        <dbReference type="PIRNR" id="PIRNR005586"/>
    </source>
</evidence>
<dbReference type="AlphaFoldDB" id="A0AAW1PUM1"/>
<dbReference type="InterPro" id="IPR034012">
    <property type="entry name" value="Zn_ribbon_RPB9_C"/>
</dbReference>
<evidence type="ECO:0000256" key="4">
    <source>
        <dbReference type="ARBA" id="ARBA00022771"/>
    </source>
</evidence>
<dbReference type="GO" id="GO:0006367">
    <property type="term" value="P:transcription initiation at RNA polymerase II promoter"/>
    <property type="evidence" value="ECO:0007669"/>
    <property type="project" value="TreeGrafter"/>
</dbReference>
<evidence type="ECO:0000313" key="14">
    <source>
        <dbReference type="EMBL" id="KAK9811868.1"/>
    </source>
</evidence>
<dbReference type="InterPro" id="IPR012164">
    <property type="entry name" value="Rpa12/Rpb9/Rpc10/TFS"/>
</dbReference>
<feature type="domain" description="TFIIS-type" evidence="13">
    <location>
        <begin position="80"/>
        <end position="117"/>
    </location>
</feature>
<comment type="similarity">
    <text evidence="9 12">Belongs to the archaeal rpoM/eukaryotic RPA12/RPB9/RPC11 RNA polymerase family.</text>
</comment>
<keyword evidence="5 10" id="KW-0862">Zinc</keyword>
<name>A0AAW1PUM1_9CHLO</name>
<evidence type="ECO:0000256" key="3">
    <source>
        <dbReference type="ARBA" id="ARBA00022723"/>
    </source>
</evidence>
<dbReference type="InterPro" id="IPR001222">
    <property type="entry name" value="Znf_TFIIS"/>
</dbReference>
<keyword evidence="15" id="KW-1185">Reference proteome</keyword>
<keyword evidence="7 9" id="KW-0804">Transcription</keyword>
<dbReference type="EMBL" id="JALJOR010000009">
    <property type="protein sequence ID" value="KAK9811868.1"/>
    <property type="molecule type" value="Genomic_DNA"/>
</dbReference>
<dbReference type="Pfam" id="PF02150">
    <property type="entry name" value="Zn_ribbon_RPB9"/>
    <property type="match status" value="1"/>
</dbReference>